<evidence type="ECO:0000313" key="3">
    <source>
        <dbReference type="EMBL" id="GAL59672.1"/>
    </source>
</evidence>
<name>A0A090VWV3_PSEVU</name>
<dbReference type="Proteomes" id="UP000029462">
    <property type="component" value="Unassembled WGS sequence"/>
</dbReference>
<comment type="caution">
    <text evidence="3">The sequence shown here is derived from an EMBL/GenBank/DDBJ whole genome shotgun (WGS) entry which is preliminary data.</text>
</comment>
<keyword evidence="4" id="KW-1185">Reference proteome</keyword>
<evidence type="ECO:0000256" key="1">
    <source>
        <dbReference type="SAM" id="Phobius"/>
    </source>
</evidence>
<organism evidence="3 4">
    <name type="scientific">Pseudescherichia vulneris NBRC 102420</name>
    <dbReference type="NCBI Taxonomy" id="1115515"/>
    <lineage>
        <taxon>Bacteria</taxon>
        <taxon>Pseudomonadati</taxon>
        <taxon>Pseudomonadota</taxon>
        <taxon>Gammaproteobacteria</taxon>
        <taxon>Enterobacterales</taxon>
        <taxon>Enterobacteriaceae</taxon>
        <taxon>Pseudescherichia</taxon>
    </lineage>
</organism>
<evidence type="ECO:0000259" key="2">
    <source>
        <dbReference type="Pfam" id="PF24316"/>
    </source>
</evidence>
<feature type="domain" description="Tli3-like" evidence="2">
    <location>
        <begin position="90"/>
        <end position="218"/>
    </location>
</feature>
<dbReference type="STRING" id="1115515.EV102420_21_01070"/>
<evidence type="ECO:0000313" key="4">
    <source>
        <dbReference type="Proteomes" id="UP000029462"/>
    </source>
</evidence>
<reference evidence="3 4" key="1">
    <citation type="submission" date="2014-09" db="EMBL/GenBank/DDBJ databases">
        <title>Whole genome shotgun sequence of Escherichia vulneris NBRC 102420.</title>
        <authorList>
            <person name="Yoshida Y."/>
            <person name="Hosoyama A."/>
            <person name="Tsuchikane K."/>
            <person name="Ohji S."/>
            <person name="Ichikawa N."/>
            <person name="Kimura A."/>
            <person name="Yamazoe A."/>
            <person name="Ezaki T."/>
            <person name="Fujita N."/>
        </authorList>
    </citation>
    <scope>NUCLEOTIDE SEQUENCE [LARGE SCALE GENOMIC DNA]</scope>
    <source>
        <strain evidence="3 4">NBRC 102420</strain>
    </source>
</reference>
<keyword evidence="1" id="KW-0812">Transmembrane</keyword>
<dbReference type="EMBL" id="BBMZ01000021">
    <property type="protein sequence ID" value="GAL59672.1"/>
    <property type="molecule type" value="Genomic_DNA"/>
</dbReference>
<dbReference type="OrthoDB" id="7065968at2"/>
<dbReference type="eggNOG" id="ENOG50318EE">
    <property type="taxonomic scope" value="Bacteria"/>
</dbReference>
<accession>A0A090VWV3</accession>
<feature type="transmembrane region" description="Helical" evidence="1">
    <location>
        <begin position="43"/>
        <end position="68"/>
    </location>
</feature>
<sequence length="290" mass="32508">MSNTQPEPLRDAPISIDDNGKPSWRGMCSYKNIKVRSASNLRWAVGICGLLLSCFSLSGCIVTSGAAFGAASGAMEAKGVGNDFKYYLFDVPPQVIYRIDDHRFFTLENYKDCDHGGIVYYHDTNKNIKEYINGGSDSNSILEPNPTLFWKGGVVYAASPNVIAYPEVHHSYSDRELNNGVYLYHSNNGYKMNIYLSTDYYRGDDLTVFINDNDVYLKGSPPFSKHFEVVDYKLPFSGNEDYYDVKIPERVKTPSGAIRFTCDMSIRPTNVSVTPEQVYATDATGIPQYE</sequence>
<gene>
    <name evidence="3" type="ORF">EV102420_21_01070</name>
</gene>
<dbReference type="RefSeq" id="WP_131406020.1">
    <property type="nucleotide sequence ID" value="NZ_BBMZ01000021.1"/>
</dbReference>
<keyword evidence="1" id="KW-0472">Membrane</keyword>
<proteinExistence type="predicted"/>
<dbReference type="Pfam" id="PF24316">
    <property type="entry name" value="Tli3"/>
    <property type="match status" value="1"/>
</dbReference>
<protein>
    <recommendedName>
        <fullName evidence="2">Tli3-like domain-containing protein</fullName>
    </recommendedName>
</protein>
<dbReference type="InterPro" id="IPR057562">
    <property type="entry name" value="Tli3-like_dom"/>
</dbReference>
<dbReference type="AlphaFoldDB" id="A0A090VWV3"/>
<keyword evidence="1" id="KW-1133">Transmembrane helix</keyword>